<name>A0A8H3QRD4_9GLOM</name>
<dbReference type="AlphaFoldDB" id="A0A8H3QRD4"/>
<dbReference type="InterPro" id="IPR012337">
    <property type="entry name" value="RNaseH-like_sf"/>
</dbReference>
<evidence type="ECO:0000313" key="2">
    <source>
        <dbReference type="Proteomes" id="UP000615446"/>
    </source>
</evidence>
<reference evidence="1" key="1">
    <citation type="submission" date="2019-10" db="EMBL/GenBank/DDBJ databases">
        <title>Conservation and host-specific expression of non-tandemly repeated heterogenous ribosome RNA gene in arbuscular mycorrhizal fungi.</title>
        <authorList>
            <person name="Maeda T."/>
            <person name="Kobayashi Y."/>
            <person name="Nakagawa T."/>
            <person name="Ezawa T."/>
            <person name="Yamaguchi K."/>
            <person name="Bino T."/>
            <person name="Nishimoto Y."/>
            <person name="Shigenobu S."/>
            <person name="Kawaguchi M."/>
        </authorList>
    </citation>
    <scope>NUCLEOTIDE SEQUENCE</scope>
    <source>
        <strain evidence="1">HR1</strain>
    </source>
</reference>
<dbReference type="OrthoDB" id="2801221at2759"/>
<evidence type="ECO:0000313" key="1">
    <source>
        <dbReference type="EMBL" id="GES89001.1"/>
    </source>
</evidence>
<dbReference type="SUPFAM" id="SSF53098">
    <property type="entry name" value="Ribonuclease H-like"/>
    <property type="match status" value="1"/>
</dbReference>
<sequence>MITNKHKGGHLQNEVWKHYTQGHIANHCPNAPLYLIHKYQKIFEEKADKNNKKRRVSNQTSLHDYHDTDKPLSQGRIDRINRALLKFFVCCRISFRVVGSPFFIDFINELNIAYDSSSCKLLANRLFEDKLGDINSKIYKKLQISDNLTLGEYIAEKIEDVINRVRVLKFSAIVSDNGSNVRKAFQHPFTDKLLKKVNILAAFFRNNARVGAKFCELLNTINIKGDVIVPYCKTRWTTTYQNIDDTLRVKVILENAMLALERRKADLSDCYLELAYIYLAIKKLP</sequence>
<protein>
    <submittedName>
        <fullName evidence="1">Ribonuclease H-like domain-containing protein</fullName>
    </submittedName>
</protein>
<organism evidence="1 2">
    <name type="scientific">Rhizophagus clarus</name>
    <dbReference type="NCBI Taxonomy" id="94130"/>
    <lineage>
        <taxon>Eukaryota</taxon>
        <taxon>Fungi</taxon>
        <taxon>Fungi incertae sedis</taxon>
        <taxon>Mucoromycota</taxon>
        <taxon>Glomeromycotina</taxon>
        <taxon>Glomeromycetes</taxon>
        <taxon>Glomerales</taxon>
        <taxon>Glomeraceae</taxon>
        <taxon>Rhizophagus</taxon>
    </lineage>
</organism>
<gene>
    <name evidence="1" type="ORF">RCL2_001592300</name>
</gene>
<accession>A0A8H3QRD4</accession>
<dbReference type="EMBL" id="BLAL01000182">
    <property type="protein sequence ID" value="GES89001.1"/>
    <property type="molecule type" value="Genomic_DNA"/>
</dbReference>
<dbReference type="Proteomes" id="UP000615446">
    <property type="component" value="Unassembled WGS sequence"/>
</dbReference>
<comment type="caution">
    <text evidence="1">The sequence shown here is derived from an EMBL/GenBank/DDBJ whole genome shotgun (WGS) entry which is preliminary data.</text>
</comment>
<proteinExistence type="predicted"/>